<dbReference type="GO" id="GO:0007229">
    <property type="term" value="P:integrin-mediated signaling pathway"/>
    <property type="evidence" value="ECO:0007669"/>
    <property type="project" value="TreeGrafter"/>
</dbReference>
<keyword evidence="2" id="KW-0732">Signal</keyword>
<dbReference type="SUPFAM" id="SSF69318">
    <property type="entry name" value="Integrin alpha N-terminal domain"/>
    <property type="match status" value="1"/>
</dbReference>
<gene>
    <name evidence="3" type="ORF">HPG69_004757</name>
</gene>
<evidence type="ECO:0000256" key="1">
    <source>
        <dbReference type="PROSITE-ProRule" id="PRU00803"/>
    </source>
</evidence>
<comment type="caution">
    <text evidence="3">The sequence shown here is derived from an EMBL/GenBank/DDBJ whole genome shotgun (WGS) entry which is preliminary data.</text>
</comment>
<dbReference type="GO" id="GO:0033627">
    <property type="term" value="P:cell adhesion mediated by integrin"/>
    <property type="evidence" value="ECO:0007669"/>
    <property type="project" value="TreeGrafter"/>
</dbReference>
<dbReference type="PANTHER" id="PTHR23220">
    <property type="entry name" value="INTEGRIN ALPHA"/>
    <property type="match status" value="1"/>
</dbReference>
<dbReference type="PANTHER" id="PTHR23220:SF78">
    <property type="entry name" value="INTEGRIN ALPHA-4"/>
    <property type="match status" value="1"/>
</dbReference>
<dbReference type="GO" id="GO:0008305">
    <property type="term" value="C:integrin complex"/>
    <property type="evidence" value="ECO:0007669"/>
    <property type="project" value="TreeGrafter"/>
</dbReference>
<sequence>MAGEARRGLGPRGATVREAVMLLLCLGVPTGRPYNLDTENALLYQGPPNTLFGYSVVLHSHGANRWLVVGAPTANWLANASVVNPGAIYRCRIGKNPDRTCEQLQLDQVLYSYQTFKHPICASLFLTGTNNGPSQGH</sequence>
<dbReference type="Proteomes" id="UP000551758">
    <property type="component" value="Unassembled WGS sequence"/>
</dbReference>
<dbReference type="AlphaFoldDB" id="A0A7J7E4G0"/>
<dbReference type="EMBL" id="JACDTQ010004070">
    <property type="protein sequence ID" value="KAF5910668.1"/>
    <property type="molecule type" value="Genomic_DNA"/>
</dbReference>
<proteinExistence type="predicted"/>
<dbReference type="SMART" id="SM00191">
    <property type="entry name" value="Int_alpha"/>
    <property type="match status" value="1"/>
</dbReference>
<protein>
    <recommendedName>
        <fullName evidence="5">ITGA4</fullName>
    </recommendedName>
</protein>
<evidence type="ECO:0000313" key="4">
    <source>
        <dbReference type="Proteomes" id="UP000551758"/>
    </source>
</evidence>
<name>A0A7J7E4G0_DICBM</name>
<dbReference type="GO" id="GO:0098609">
    <property type="term" value="P:cell-cell adhesion"/>
    <property type="evidence" value="ECO:0007669"/>
    <property type="project" value="TreeGrafter"/>
</dbReference>
<accession>A0A7J7E4G0</accession>
<evidence type="ECO:0000256" key="2">
    <source>
        <dbReference type="SAM" id="SignalP"/>
    </source>
</evidence>
<feature type="signal peptide" evidence="2">
    <location>
        <begin position="1"/>
        <end position="33"/>
    </location>
</feature>
<feature type="repeat" description="FG-GAP" evidence="1">
    <location>
        <begin position="35"/>
        <end position="100"/>
    </location>
</feature>
<evidence type="ECO:0000313" key="3">
    <source>
        <dbReference type="EMBL" id="KAF5910668.1"/>
    </source>
</evidence>
<dbReference type="InterPro" id="IPR028994">
    <property type="entry name" value="Integrin_alpha_N"/>
</dbReference>
<dbReference type="PROSITE" id="PS51470">
    <property type="entry name" value="FG_GAP"/>
    <property type="match status" value="1"/>
</dbReference>
<dbReference type="Gene3D" id="2.130.10.130">
    <property type="entry name" value="Integrin alpha, N-terminal"/>
    <property type="match status" value="1"/>
</dbReference>
<feature type="chain" id="PRO_5029513624" description="ITGA4" evidence="2">
    <location>
        <begin position="34"/>
        <end position="137"/>
    </location>
</feature>
<evidence type="ECO:0008006" key="5">
    <source>
        <dbReference type="Google" id="ProtNLM"/>
    </source>
</evidence>
<keyword evidence="4" id="KW-1185">Reference proteome</keyword>
<dbReference type="GO" id="GO:0009897">
    <property type="term" value="C:external side of plasma membrane"/>
    <property type="evidence" value="ECO:0007669"/>
    <property type="project" value="TreeGrafter"/>
</dbReference>
<dbReference type="GO" id="GO:0007160">
    <property type="term" value="P:cell-matrix adhesion"/>
    <property type="evidence" value="ECO:0007669"/>
    <property type="project" value="TreeGrafter"/>
</dbReference>
<dbReference type="InterPro" id="IPR013519">
    <property type="entry name" value="Int_alpha_beta-p"/>
</dbReference>
<reference evidence="3 4" key="1">
    <citation type="journal article" date="2020" name="Mol. Biol. Evol.">
        <title>Interspecific Gene Flow and the Evolution of Specialization in Black and White Rhinoceros.</title>
        <authorList>
            <person name="Moodley Y."/>
            <person name="Westbury M.V."/>
            <person name="Russo I.M."/>
            <person name="Gopalakrishnan S."/>
            <person name="Rakotoarivelo A."/>
            <person name="Olsen R.A."/>
            <person name="Prost S."/>
            <person name="Tunstall T."/>
            <person name="Ryder O.A."/>
            <person name="Dalen L."/>
            <person name="Bruford M.W."/>
        </authorList>
    </citation>
    <scope>NUCLEOTIDE SEQUENCE [LARGE SCALE GENOMIC DNA]</scope>
    <source>
        <strain evidence="3">SBR-YM</strain>
        <tissue evidence="3">Skin</tissue>
    </source>
</reference>
<dbReference type="GO" id="GO:0005178">
    <property type="term" value="F:integrin binding"/>
    <property type="evidence" value="ECO:0007669"/>
    <property type="project" value="TreeGrafter"/>
</dbReference>
<organism evidence="3 4">
    <name type="scientific">Diceros bicornis minor</name>
    <name type="common">South-central black rhinoceros</name>
    <dbReference type="NCBI Taxonomy" id="77932"/>
    <lineage>
        <taxon>Eukaryota</taxon>
        <taxon>Metazoa</taxon>
        <taxon>Chordata</taxon>
        <taxon>Craniata</taxon>
        <taxon>Vertebrata</taxon>
        <taxon>Euteleostomi</taxon>
        <taxon>Mammalia</taxon>
        <taxon>Eutheria</taxon>
        <taxon>Laurasiatheria</taxon>
        <taxon>Perissodactyla</taxon>
        <taxon>Rhinocerotidae</taxon>
        <taxon>Diceros</taxon>
    </lineage>
</organism>